<evidence type="ECO:0000256" key="3">
    <source>
        <dbReference type="ARBA" id="ARBA00023004"/>
    </source>
</evidence>
<keyword evidence="4" id="KW-0411">Iron-sulfur</keyword>
<keyword evidence="8" id="KW-1185">Reference proteome</keyword>
<feature type="domain" description="NADH:ubiquinone oxidoreductase-like 20kDa subunit" evidence="5">
    <location>
        <begin position="183"/>
        <end position="347"/>
    </location>
</feature>
<reference evidence="8" key="1">
    <citation type="journal article" date="2022" name="Int. J. Syst. Evol. Microbiol.">
        <title>Anaeromyxobacter oryzae sp. nov., Anaeromyxobacter diazotrophicus sp. nov. and Anaeromyxobacter paludicola sp. nov., isolated from paddy soils.</title>
        <authorList>
            <person name="Itoh H."/>
            <person name="Xu Z."/>
            <person name="Mise K."/>
            <person name="Masuda Y."/>
            <person name="Ushijima N."/>
            <person name="Hayakawa C."/>
            <person name="Shiratori Y."/>
            <person name="Senoo K."/>
        </authorList>
    </citation>
    <scope>NUCLEOTIDE SEQUENCE [LARGE SCALE GENOMIC DNA]</scope>
    <source>
        <strain evidence="8">Red232</strain>
    </source>
</reference>
<dbReference type="PANTHER" id="PTHR42845">
    <property type="entry name" value="COENZYME F420-REDUCING HYDROGENASE, GAMMA SUBUNIT"/>
    <property type="match status" value="1"/>
</dbReference>
<evidence type="ECO:0000259" key="5">
    <source>
        <dbReference type="Pfam" id="PF01058"/>
    </source>
</evidence>
<dbReference type="RefSeq" id="WP_248361145.1">
    <property type="nucleotide sequence ID" value="NZ_AP025591.1"/>
</dbReference>
<dbReference type="EMBL" id="AP025591">
    <property type="protein sequence ID" value="BDG03276.1"/>
    <property type="molecule type" value="Genomic_DNA"/>
</dbReference>
<evidence type="ECO:0000313" key="8">
    <source>
        <dbReference type="Proteomes" id="UP001162891"/>
    </source>
</evidence>
<dbReference type="Proteomes" id="UP001162891">
    <property type="component" value="Chromosome"/>
</dbReference>
<evidence type="ECO:0000256" key="1">
    <source>
        <dbReference type="ARBA" id="ARBA00022723"/>
    </source>
</evidence>
<keyword evidence="2" id="KW-0560">Oxidoreductase</keyword>
<proteinExistence type="predicted"/>
<keyword evidence="3" id="KW-0408">Iron</keyword>
<name>A0ABM7WUY6_9BACT</name>
<accession>A0ABM7WUY6</accession>
<evidence type="ECO:0000256" key="4">
    <source>
        <dbReference type="ARBA" id="ARBA00023014"/>
    </source>
</evidence>
<dbReference type="SUPFAM" id="SSF56770">
    <property type="entry name" value="HydA/Nqo6-like"/>
    <property type="match status" value="1"/>
</dbReference>
<dbReference type="Pfam" id="PF02662">
    <property type="entry name" value="FlpD"/>
    <property type="match status" value="1"/>
</dbReference>
<evidence type="ECO:0000259" key="6">
    <source>
        <dbReference type="Pfam" id="PF02662"/>
    </source>
</evidence>
<protein>
    <recommendedName>
        <fullName evidence="9">Methyl-viologen-reducing hydrogenase delta subunit</fullName>
    </recommendedName>
</protein>
<dbReference type="InterPro" id="IPR037024">
    <property type="entry name" value="NiFe_Hase_small_N_sf"/>
</dbReference>
<evidence type="ECO:0000256" key="2">
    <source>
        <dbReference type="ARBA" id="ARBA00023002"/>
    </source>
</evidence>
<dbReference type="Gene3D" id="3.40.50.700">
    <property type="entry name" value="NADH:ubiquinone oxidoreductase-like, 20kDa subunit"/>
    <property type="match status" value="1"/>
</dbReference>
<sequence length="506" mass="53017">MGGDRTGREPRIVAFLCNWCAYSAADKAGQARLAYPQSLLTVRVMCTGRVEPAFVLQAFREGADGVLVAGCHPGDCHYLDGNLRAAARHAVLVRALEQAGIEPARFRIAWAGASEGERFAGIVSGMTEELRALGPLEYRRRALDAIVDALHLAPHRLDGIEQPSPPPARAGKPRVAFYWNASCGGCEEAIVDLGDGFADLLEKVEVVLWPVALDYKKKDVEALPDGGIDVAFVNGAVRLTEQDEWAQLLRRKARTLVAFGACAHLGGVVGLGNMSGPDEILDAAYRRAPSIASGDGVLPGQPVRAGGHDLSLPVLLSRTLPLAEVVPVDYTIPGCPPSPAVVSGALERILAGALPPRGAVLAPNASLCEACPRKDSRPERIEVRALRRFATSAVDPVACFLAQGLVCLGPATRQGCQPGCLEVGMPCRGCFGPLDGVRDGGAAMLSGFASLLQGDEDGLRALAAAVPDPAGTFWRYSYAAGLVPARVRPVARPGGEGAPPAEGSGE</sequence>
<gene>
    <name evidence="7" type="ORF">AMOR_22720</name>
</gene>
<evidence type="ECO:0000313" key="7">
    <source>
        <dbReference type="EMBL" id="BDG03276.1"/>
    </source>
</evidence>
<dbReference type="Pfam" id="PF01058">
    <property type="entry name" value="Oxidored_q6"/>
    <property type="match status" value="1"/>
</dbReference>
<organism evidence="7 8">
    <name type="scientific">Anaeromyxobacter oryzae</name>
    <dbReference type="NCBI Taxonomy" id="2918170"/>
    <lineage>
        <taxon>Bacteria</taxon>
        <taxon>Pseudomonadati</taxon>
        <taxon>Myxococcota</taxon>
        <taxon>Myxococcia</taxon>
        <taxon>Myxococcales</taxon>
        <taxon>Cystobacterineae</taxon>
        <taxon>Anaeromyxobacteraceae</taxon>
        <taxon>Anaeromyxobacter</taxon>
    </lineage>
</organism>
<dbReference type="InterPro" id="IPR051349">
    <property type="entry name" value="Hydrogenase_assoc-protein"/>
</dbReference>
<keyword evidence="1" id="KW-0479">Metal-binding</keyword>
<feature type="domain" description="F420-non-reducing hydrogenase iron-sulfur subunit D" evidence="6">
    <location>
        <begin position="12"/>
        <end position="134"/>
    </location>
</feature>
<dbReference type="PANTHER" id="PTHR42845:SF2">
    <property type="entry name" value="F420-NON-REDUCING HYDROGENASE VHU SUBUNIT G"/>
    <property type="match status" value="1"/>
</dbReference>
<dbReference type="InterPro" id="IPR006137">
    <property type="entry name" value="NADH_UbQ_OxRdtase-like_20kDa"/>
</dbReference>
<evidence type="ECO:0008006" key="9">
    <source>
        <dbReference type="Google" id="ProtNLM"/>
    </source>
</evidence>
<dbReference type="InterPro" id="IPR003813">
    <property type="entry name" value="MvhD/FlpD"/>
</dbReference>